<dbReference type="InterPro" id="IPR000719">
    <property type="entry name" value="Prot_kinase_dom"/>
</dbReference>
<dbReference type="AlphaFoldDB" id="A0A3P9HML5"/>
<feature type="domain" description="Protein kinase" evidence="9">
    <location>
        <begin position="32"/>
        <end position="296"/>
    </location>
</feature>
<evidence type="ECO:0000256" key="6">
    <source>
        <dbReference type="PROSITE-ProRule" id="PRU10141"/>
    </source>
</evidence>
<evidence type="ECO:0000256" key="5">
    <source>
        <dbReference type="ARBA" id="ARBA00022840"/>
    </source>
</evidence>
<dbReference type="Proteomes" id="UP000265200">
    <property type="component" value="Chromosome 3"/>
</dbReference>
<organism evidence="10 11">
    <name type="scientific">Oryzias latipes</name>
    <name type="common">Japanese rice fish</name>
    <name type="synonym">Japanese killifish</name>
    <dbReference type="NCBI Taxonomy" id="8090"/>
    <lineage>
        <taxon>Eukaryota</taxon>
        <taxon>Metazoa</taxon>
        <taxon>Chordata</taxon>
        <taxon>Craniata</taxon>
        <taxon>Vertebrata</taxon>
        <taxon>Euteleostomi</taxon>
        <taxon>Actinopterygii</taxon>
        <taxon>Neopterygii</taxon>
        <taxon>Teleostei</taxon>
        <taxon>Neoteleostei</taxon>
        <taxon>Acanthomorphata</taxon>
        <taxon>Ovalentaria</taxon>
        <taxon>Atherinomorphae</taxon>
        <taxon>Beloniformes</taxon>
        <taxon>Adrianichthyidae</taxon>
        <taxon>Oryziinae</taxon>
        <taxon>Oryzias</taxon>
    </lineage>
</organism>
<evidence type="ECO:0000313" key="10">
    <source>
        <dbReference type="Ensembl" id="ENSORLP00015008924.1"/>
    </source>
</evidence>
<dbReference type="GO" id="GO:0005524">
    <property type="term" value="F:ATP binding"/>
    <property type="evidence" value="ECO:0007669"/>
    <property type="project" value="UniProtKB-UniRule"/>
</dbReference>
<evidence type="ECO:0000259" key="9">
    <source>
        <dbReference type="PROSITE" id="PS50011"/>
    </source>
</evidence>
<evidence type="ECO:0000256" key="1">
    <source>
        <dbReference type="ARBA" id="ARBA00022527"/>
    </source>
</evidence>
<accession>A0A3P9HML5</accession>
<dbReference type="PROSITE" id="PS00107">
    <property type="entry name" value="PROTEIN_KINASE_ATP"/>
    <property type="match status" value="1"/>
</dbReference>
<evidence type="ECO:0000256" key="8">
    <source>
        <dbReference type="SAM" id="MobiDB-lite"/>
    </source>
</evidence>
<dbReference type="SMART" id="SM00220">
    <property type="entry name" value="S_TKc"/>
    <property type="match status" value="1"/>
</dbReference>
<comment type="similarity">
    <text evidence="7">Belongs to the protein kinase superfamily.</text>
</comment>
<dbReference type="Pfam" id="PF00069">
    <property type="entry name" value="Pkinase"/>
    <property type="match status" value="1"/>
</dbReference>
<feature type="compositionally biased region" description="Polar residues" evidence="8">
    <location>
        <begin position="399"/>
        <end position="408"/>
    </location>
</feature>
<evidence type="ECO:0000256" key="7">
    <source>
        <dbReference type="RuleBase" id="RU000304"/>
    </source>
</evidence>
<dbReference type="InterPro" id="IPR008271">
    <property type="entry name" value="Ser/Thr_kinase_AS"/>
</dbReference>
<feature type="binding site" evidence="6">
    <location>
        <position position="61"/>
    </location>
    <ligand>
        <name>ATP</name>
        <dbReference type="ChEBI" id="CHEBI:30616"/>
    </ligand>
</feature>
<evidence type="ECO:0000256" key="4">
    <source>
        <dbReference type="ARBA" id="ARBA00022777"/>
    </source>
</evidence>
<reference evidence="10" key="4">
    <citation type="submission" date="2025-09" db="UniProtKB">
        <authorList>
            <consortium name="Ensembl"/>
        </authorList>
    </citation>
    <scope>IDENTIFICATION</scope>
    <source>
        <strain evidence="10">HSOK</strain>
    </source>
</reference>
<keyword evidence="3 6" id="KW-0547">Nucleotide-binding</keyword>
<dbReference type="FunFam" id="1.10.510.10:FF:000571">
    <property type="entry name" value="Maternal embryonic leucine zipper kinase"/>
    <property type="match status" value="1"/>
</dbReference>
<protein>
    <submittedName>
        <fullName evidence="10">Serine/threonine kinase 33</fullName>
    </submittedName>
</protein>
<dbReference type="SUPFAM" id="SSF56112">
    <property type="entry name" value="Protein kinase-like (PK-like)"/>
    <property type="match status" value="1"/>
</dbReference>
<dbReference type="InterPro" id="IPR017441">
    <property type="entry name" value="Protein_kinase_ATP_BS"/>
</dbReference>
<evidence type="ECO:0000256" key="2">
    <source>
        <dbReference type="ARBA" id="ARBA00022679"/>
    </source>
</evidence>
<dbReference type="Ensembl" id="ENSORLT00015015086.1">
    <property type="protein sequence ID" value="ENSORLP00015008924.1"/>
    <property type="gene ID" value="ENSORLG00015000833.1"/>
</dbReference>
<feature type="compositionally biased region" description="Polar residues" evidence="8">
    <location>
        <begin position="337"/>
        <end position="347"/>
    </location>
</feature>
<keyword evidence="2" id="KW-0808">Transferase</keyword>
<dbReference type="PANTHER" id="PTHR24347">
    <property type="entry name" value="SERINE/THREONINE-PROTEIN KINASE"/>
    <property type="match status" value="1"/>
</dbReference>
<reference key="1">
    <citation type="journal article" date="2007" name="Nature">
        <title>The medaka draft genome and insights into vertebrate genome evolution.</title>
        <authorList>
            <person name="Kasahara M."/>
            <person name="Naruse K."/>
            <person name="Sasaki S."/>
            <person name="Nakatani Y."/>
            <person name="Qu W."/>
            <person name="Ahsan B."/>
            <person name="Yamada T."/>
            <person name="Nagayasu Y."/>
            <person name="Doi K."/>
            <person name="Kasai Y."/>
            <person name="Jindo T."/>
            <person name="Kobayashi D."/>
            <person name="Shimada A."/>
            <person name="Toyoda A."/>
            <person name="Kuroki Y."/>
            <person name="Fujiyama A."/>
            <person name="Sasaki T."/>
            <person name="Shimizu A."/>
            <person name="Asakawa S."/>
            <person name="Shimizu N."/>
            <person name="Hashimoto S."/>
            <person name="Yang J."/>
            <person name="Lee Y."/>
            <person name="Matsushima K."/>
            <person name="Sugano S."/>
            <person name="Sakaizumi M."/>
            <person name="Narita T."/>
            <person name="Ohishi K."/>
            <person name="Haga S."/>
            <person name="Ohta F."/>
            <person name="Nomoto H."/>
            <person name="Nogata K."/>
            <person name="Morishita T."/>
            <person name="Endo T."/>
            <person name="Shin-I T."/>
            <person name="Takeda H."/>
            <person name="Morishita S."/>
            <person name="Kohara Y."/>
        </authorList>
    </citation>
    <scope>NUCLEOTIDE SEQUENCE [LARGE SCALE GENOMIC DNA]</scope>
    <source>
        <strain>Hd-rR</strain>
    </source>
</reference>
<keyword evidence="5 6" id="KW-0067">ATP-binding</keyword>
<dbReference type="PROSITE" id="PS50011">
    <property type="entry name" value="PROTEIN_KINASE_DOM"/>
    <property type="match status" value="1"/>
</dbReference>
<proteinExistence type="inferred from homology"/>
<keyword evidence="1 7" id="KW-0723">Serine/threonine-protein kinase</keyword>
<feature type="compositionally biased region" description="Polar residues" evidence="8">
    <location>
        <begin position="382"/>
        <end position="392"/>
    </location>
</feature>
<dbReference type="InterPro" id="IPR011009">
    <property type="entry name" value="Kinase-like_dom_sf"/>
</dbReference>
<feature type="compositionally biased region" description="Basic and acidic residues" evidence="8">
    <location>
        <begin position="368"/>
        <end position="378"/>
    </location>
</feature>
<feature type="region of interest" description="Disordered" evidence="8">
    <location>
        <begin position="321"/>
        <end position="408"/>
    </location>
</feature>
<keyword evidence="4" id="KW-0418">Kinase</keyword>
<dbReference type="GO" id="GO:0004674">
    <property type="term" value="F:protein serine/threonine kinase activity"/>
    <property type="evidence" value="ECO:0007669"/>
    <property type="project" value="UniProtKB-KW"/>
</dbReference>
<evidence type="ECO:0000313" key="11">
    <source>
        <dbReference type="Proteomes" id="UP000265200"/>
    </source>
</evidence>
<dbReference type="FunFam" id="3.30.200.20:FF:000315">
    <property type="entry name" value="Calcium-dependent protein kinase 3"/>
    <property type="match status" value="1"/>
</dbReference>
<name>A0A3P9HML5_ORYLA</name>
<evidence type="ECO:0000256" key="3">
    <source>
        <dbReference type="ARBA" id="ARBA00022741"/>
    </source>
</evidence>
<reference evidence="10 11" key="2">
    <citation type="submission" date="2017-04" db="EMBL/GenBank/DDBJ databases">
        <title>CpG methylation of centromeres and impact of large insertions on vertebrate speciation.</title>
        <authorList>
            <person name="Ichikawa K."/>
            <person name="Yoshimura J."/>
            <person name="Morishita S."/>
        </authorList>
    </citation>
    <scope>NUCLEOTIDE SEQUENCE</scope>
    <source>
        <strain evidence="10 11">HSOK</strain>
    </source>
</reference>
<dbReference type="PROSITE" id="PS00108">
    <property type="entry name" value="PROTEIN_KINASE_ST"/>
    <property type="match status" value="1"/>
</dbReference>
<sequence>MLQGFGRSGPTELDGHVPITRLKDNEDIRDLYEIGRQLGRGTFGEVYETTQIKTQSKWAIKMVRRPPPGSPKVEMLDNEIDILSQVNHPHIIRLEAIYSTAKMMYLVTELCEGGDLKQLLQQKKFFTENETRKIINCLADAVTYLHMRNIVHRDLKLENILLKYPINEENSEMDVKVADFGLSIKKKGTGIERMMSGTCGTLIYMAPEVLRGNDYSQWCDAWSIGVIMFMVLCGEPPFVSTTRENLLKKIESRDLIFSQSIWATISDAAKYILTKLLEVEPVYRMSPSDLLGSSWFRGDTTAPSGPNNIVEMMGGCLDDEEDEKMSAQVDPAGKQTAEVSPLTSSEVTLEPSLASLALSDEPNSNHGSHAETCGERDISPCIPTTSTAQAKNNGARPAQDQNINNSVGLENPKFHLRKASPKQLSAKPRNHLVKKAFCSAQKLTPDLDGASPGRLPLSSKTQLTCENPKIVCTPSPIQSKFSK</sequence>
<reference evidence="10" key="3">
    <citation type="submission" date="2025-08" db="UniProtKB">
        <authorList>
            <consortium name="Ensembl"/>
        </authorList>
    </citation>
    <scope>IDENTIFICATION</scope>
    <source>
        <strain evidence="10">HSOK</strain>
    </source>
</reference>
<dbReference type="Gene3D" id="1.10.510.10">
    <property type="entry name" value="Transferase(Phosphotransferase) domain 1"/>
    <property type="match status" value="1"/>
</dbReference>